<dbReference type="GO" id="GO:0043565">
    <property type="term" value="F:sequence-specific DNA binding"/>
    <property type="evidence" value="ECO:0007669"/>
    <property type="project" value="TreeGrafter"/>
</dbReference>
<proteinExistence type="inferred from homology"/>
<feature type="binding site" evidence="7">
    <location>
        <position position="58"/>
    </location>
    <ligand>
        <name>S-adenosyl-L-methionine</name>
        <dbReference type="ChEBI" id="CHEBI:59789"/>
    </ligand>
</feature>
<dbReference type="PANTHER" id="PTHR30481">
    <property type="entry name" value="DNA ADENINE METHYLASE"/>
    <property type="match status" value="1"/>
</dbReference>
<evidence type="ECO:0000256" key="2">
    <source>
        <dbReference type="ARBA" id="ARBA00011900"/>
    </source>
</evidence>
<dbReference type="NCBIfam" id="TIGR00571">
    <property type="entry name" value="dam"/>
    <property type="match status" value="1"/>
</dbReference>
<evidence type="ECO:0000256" key="5">
    <source>
        <dbReference type="ARBA" id="ARBA00022691"/>
    </source>
</evidence>
<gene>
    <name evidence="8" type="ORF">A2227_06895</name>
</gene>
<dbReference type="GO" id="GO:0006298">
    <property type="term" value="P:mismatch repair"/>
    <property type="evidence" value="ECO:0007669"/>
    <property type="project" value="TreeGrafter"/>
</dbReference>
<dbReference type="Gene3D" id="1.10.1020.10">
    <property type="entry name" value="Adenine-specific Methyltransferase, Domain 2"/>
    <property type="match status" value="1"/>
</dbReference>
<protein>
    <recommendedName>
        <fullName evidence="2">site-specific DNA-methyltransferase (adenine-specific)</fullName>
        <ecNumber evidence="2">2.1.1.72</ecNumber>
    </recommendedName>
</protein>
<sequence>MNTSVFLKWAGGKRRILDKIDKELPDKINRYFEPFLGAGAVFFYVKEKYNPKFCLISDINKDLIDAYIAVRDNVGLLMKYLREYREQNSKAFYLGIRDKYNKGRIWGINRSAAFIYINKTCFNGIYRVNSKNEFNVPYGRNKSVSIFEKEYLLKASELLKGVNIVRQDYREIIDKVEEDDLVYLDPCYDPLKKTSFANYTPERFNLSDREKLFKFVESLTVKKTKMILSNNALDEIRRLYKKDKYKIIEIMVSRPINSMTSSRGAIPEFLIKNY</sequence>
<keyword evidence="5" id="KW-0949">S-adenosyl-L-methionine</keyword>
<dbReference type="InterPro" id="IPR012263">
    <property type="entry name" value="M_m6A_EcoRV"/>
</dbReference>
<organism evidence="8 9">
    <name type="scientific">Candidatus Falkowbacteria bacterium RIFOXYA2_FULL_47_19</name>
    <dbReference type="NCBI Taxonomy" id="1797994"/>
    <lineage>
        <taxon>Bacteria</taxon>
        <taxon>Candidatus Falkowiibacteriota</taxon>
    </lineage>
</organism>
<dbReference type="GO" id="GO:0009007">
    <property type="term" value="F:site-specific DNA-methyltransferase (adenine-specific) activity"/>
    <property type="evidence" value="ECO:0007669"/>
    <property type="project" value="UniProtKB-EC"/>
</dbReference>
<dbReference type="Pfam" id="PF02086">
    <property type="entry name" value="MethyltransfD12"/>
    <property type="match status" value="1"/>
</dbReference>
<keyword evidence="3" id="KW-0489">Methyltransferase</keyword>
<dbReference type="PRINTS" id="PR00505">
    <property type="entry name" value="D12N6MTFRASE"/>
</dbReference>
<dbReference type="STRING" id="1797994.A2227_06895"/>
<dbReference type="InterPro" id="IPR023095">
    <property type="entry name" value="Ade_MeTrfase_dom_2"/>
</dbReference>
<dbReference type="AlphaFoldDB" id="A0A1F5SED3"/>
<dbReference type="InterPro" id="IPR029063">
    <property type="entry name" value="SAM-dependent_MTases_sf"/>
</dbReference>
<evidence type="ECO:0000256" key="4">
    <source>
        <dbReference type="ARBA" id="ARBA00022679"/>
    </source>
</evidence>
<dbReference type="SUPFAM" id="SSF53335">
    <property type="entry name" value="S-adenosyl-L-methionine-dependent methyltransferases"/>
    <property type="match status" value="1"/>
</dbReference>
<dbReference type="PIRSF" id="PIRSF000398">
    <property type="entry name" value="M_m6A_EcoRV"/>
    <property type="match status" value="1"/>
</dbReference>
<feature type="binding site" evidence="7">
    <location>
        <position position="9"/>
    </location>
    <ligand>
        <name>S-adenosyl-L-methionine</name>
        <dbReference type="ChEBI" id="CHEBI:59789"/>
    </ligand>
</feature>
<dbReference type="GO" id="GO:0032259">
    <property type="term" value="P:methylation"/>
    <property type="evidence" value="ECO:0007669"/>
    <property type="project" value="UniProtKB-KW"/>
</dbReference>
<name>A0A1F5SED3_9BACT</name>
<evidence type="ECO:0000313" key="8">
    <source>
        <dbReference type="EMBL" id="OGF25047.1"/>
    </source>
</evidence>
<comment type="caution">
    <text evidence="8">The sequence shown here is derived from an EMBL/GenBank/DDBJ whole genome shotgun (WGS) entry which is preliminary data.</text>
</comment>
<evidence type="ECO:0000256" key="7">
    <source>
        <dbReference type="PIRSR" id="PIRSR000398-1"/>
    </source>
</evidence>
<dbReference type="InterPro" id="IPR012327">
    <property type="entry name" value="MeTrfase_D12"/>
</dbReference>
<accession>A0A1F5SED3</accession>
<keyword evidence="4" id="KW-0808">Transferase</keyword>
<evidence type="ECO:0000313" key="9">
    <source>
        <dbReference type="Proteomes" id="UP000178367"/>
    </source>
</evidence>
<evidence type="ECO:0000256" key="6">
    <source>
        <dbReference type="ARBA" id="ARBA00047942"/>
    </source>
</evidence>
<reference evidence="8 9" key="1">
    <citation type="journal article" date="2016" name="Nat. Commun.">
        <title>Thousands of microbial genomes shed light on interconnected biogeochemical processes in an aquifer system.</title>
        <authorList>
            <person name="Anantharaman K."/>
            <person name="Brown C.T."/>
            <person name="Hug L.A."/>
            <person name="Sharon I."/>
            <person name="Castelle C.J."/>
            <person name="Probst A.J."/>
            <person name="Thomas B.C."/>
            <person name="Singh A."/>
            <person name="Wilkins M.J."/>
            <person name="Karaoz U."/>
            <person name="Brodie E.L."/>
            <person name="Williams K.H."/>
            <person name="Hubbard S.S."/>
            <person name="Banfield J.F."/>
        </authorList>
    </citation>
    <scope>NUCLEOTIDE SEQUENCE [LARGE SCALE GENOMIC DNA]</scope>
</reference>
<feature type="binding site" evidence="7">
    <location>
        <position position="13"/>
    </location>
    <ligand>
        <name>S-adenosyl-L-methionine</name>
        <dbReference type="ChEBI" id="CHEBI:59789"/>
    </ligand>
</feature>
<dbReference type="EMBL" id="MFGB01000023">
    <property type="protein sequence ID" value="OGF25047.1"/>
    <property type="molecule type" value="Genomic_DNA"/>
</dbReference>
<dbReference type="Proteomes" id="UP000178367">
    <property type="component" value="Unassembled WGS sequence"/>
</dbReference>
<comment type="catalytic activity">
    <reaction evidence="6">
        <text>a 2'-deoxyadenosine in DNA + S-adenosyl-L-methionine = an N(6)-methyl-2'-deoxyadenosine in DNA + S-adenosyl-L-homocysteine + H(+)</text>
        <dbReference type="Rhea" id="RHEA:15197"/>
        <dbReference type="Rhea" id="RHEA-COMP:12418"/>
        <dbReference type="Rhea" id="RHEA-COMP:12419"/>
        <dbReference type="ChEBI" id="CHEBI:15378"/>
        <dbReference type="ChEBI" id="CHEBI:57856"/>
        <dbReference type="ChEBI" id="CHEBI:59789"/>
        <dbReference type="ChEBI" id="CHEBI:90615"/>
        <dbReference type="ChEBI" id="CHEBI:90616"/>
        <dbReference type="EC" id="2.1.1.72"/>
    </reaction>
</comment>
<comment type="similarity">
    <text evidence="1">Belongs to the N(4)/N(6)-methyltransferase family.</text>
</comment>
<dbReference type="GO" id="GO:0009307">
    <property type="term" value="P:DNA restriction-modification system"/>
    <property type="evidence" value="ECO:0007669"/>
    <property type="project" value="InterPro"/>
</dbReference>
<dbReference type="GO" id="GO:1904047">
    <property type="term" value="F:S-adenosyl-L-methionine binding"/>
    <property type="evidence" value="ECO:0007669"/>
    <property type="project" value="TreeGrafter"/>
</dbReference>
<feature type="binding site" evidence="7">
    <location>
        <position position="185"/>
    </location>
    <ligand>
        <name>S-adenosyl-L-methionine</name>
        <dbReference type="ChEBI" id="CHEBI:59789"/>
    </ligand>
</feature>
<evidence type="ECO:0000256" key="1">
    <source>
        <dbReference type="ARBA" id="ARBA00006594"/>
    </source>
</evidence>
<dbReference type="EC" id="2.1.1.72" evidence="2"/>
<evidence type="ECO:0000256" key="3">
    <source>
        <dbReference type="ARBA" id="ARBA00022603"/>
    </source>
</evidence>
<dbReference type="PANTHER" id="PTHR30481:SF3">
    <property type="entry name" value="DNA ADENINE METHYLASE"/>
    <property type="match status" value="1"/>
</dbReference>
<dbReference type="Gene3D" id="3.40.50.150">
    <property type="entry name" value="Vaccinia Virus protein VP39"/>
    <property type="match status" value="1"/>
</dbReference>